<dbReference type="Proteomes" id="UP000827872">
    <property type="component" value="Linkage Group LG05"/>
</dbReference>
<evidence type="ECO:0000313" key="1">
    <source>
        <dbReference type="EMBL" id="KAH8000984.1"/>
    </source>
</evidence>
<accession>A0ACB8F753</accession>
<proteinExistence type="predicted"/>
<dbReference type="EMBL" id="CM037618">
    <property type="protein sequence ID" value="KAH8000984.1"/>
    <property type="molecule type" value="Genomic_DNA"/>
</dbReference>
<sequence length="587" mass="63230">MAELLSSEEGVSPNWRLTLGKASKEDFMNLSQPPGKAFGATQKRQSLARPGSQISVLVVRRCFLCPVSLGKEAESCRPLLWAPAARRWRGVSPFGCLFQRQEAGPPQFKPSGGTQFTPDCRAAEKRMQLGYPPATSSRAGLPQPPGMSLYSSLEAFQGPRVHASDGTKPPYSYIALITMAIQSTPEQRITLSGIYRYIAGRFAYYRDNKQGWQNSIRHNLSLNECFVKVPRDDQKPGKGNFWTLDPECHNMFENGSFLRRRRRFTRKRGPARPAGGSQAGKALPKCPPGQALPATMIKVEGGRSSPVPASHSSCPEMPEPDRPSPLEVPMAGLSCQEQPSPGNLACAKLGMPRSQQPCLHPKDLPGAQPHLFGKELRFSPLTESSQAKAAVAGDMQTPHLGPGADLGERATPRPSQPHLKESFPSAPKLTPKAARDGKEASQALCQPTPSFATLLGPAKAAQGCGGQPPFSRLPAFDGESYAKPPVLPVFGSLGYSGPDSLSGNYQCRLQALNFCVNDHGCSTALEHLLASPVAPASTAPLPPTPFVQLQGEQEPWGGTPFSCQGGNGYQLGLPHCLYRTPGMLFFE</sequence>
<name>A0ACB8F753_9SAUR</name>
<keyword evidence="2" id="KW-1185">Reference proteome</keyword>
<evidence type="ECO:0000313" key="2">
    <source>
        <dbReference type="Proteomes" id="UP000827872"/>
    </source>
</evidence>
<organism evidence="1 2">
    <name type="scientific">Sphaerodactylus townsendi</name>
    <dbReference type="NCBI Taxonomy" id="933632"/>
    <lineage>
        <taxon>Eukaryota</taxon>
        <taxon>Metazoa</taxon>
        <taxon>Chordata</taxon>
        <taxon>Craniata</taxon>
        <taxon>Vertebrata</taxon>
        <taxon>Euteleostomi</taxon>
        <taxon>Lepidosauria</taxon>
        <taxon>Squamata</taxon>
        <taxon>Bifurcata</taxon>
        <taxon>Gekkota</taxon>
        <taxon>Sphaerodactylidae</taxon>
        <taxon>Sphaerodactylus</taxon>
    </lineage>
</organism>
<reference evidence="1" key="1">
    <citation type="submission" date="2021-08" db="EMBL/GenBank/DDBJ databases">
        <title>The first chromosome-level gecko genome reveals the dynamic sex chromosomes of Neotropical dwarf geckos (Sphaerodactylidae: Sphaerodactylus).</title>
        <authorList>
            <person name="Pinto B.J."/>
            <person name="Keating S.E."/>
            <person name="Gamble T."/>
        </authorList>
    </citation>
    <scope>NUCLEOTIDE SEQUENCE</scope>
    <source>
        <strain evidence="1">TG3544</strain>
    </source>
</reference>
<comment type="caution">
    <text evidence="1">The sequence shown here is derived from an EMBL/GenBank/DDBJ whole genome shotgun (WGS) entry which is preliminary data.</text>
</comment>
<gene>
    <name evidence="1" type="ORF">K3G42_030231</name>
</gene>
<protein>
    <submittedName>
        <fullName evidence="1">Uncharacterized protein</fullName>
    </submittedName>
</protein>